<evidence type="ECO:0000256" key="1">
    <source>
        <dbReference type="SAM" id="Phobius"/>
    </source>
</evidence>
<dbReference type="EMBL" id="JAAJBW010000463">
    <property type="protein sequence ID" value="NGG26622.1"/>
    <property type="molecule type" value="Genomic_DNA"/>
</dbReference>
<feature type="transmembrane region" description="Helical" evidence="1">
    <location>
        <begin position="6"/>
        <end position="32"/>
    </location>
</feature>
<reference evidence="2" key="1">
    <citation type="submission" date="2020-02" db="EMBL/GenBank/DDBJ databases">
        <title>Novel Insights Into The Classification of Staphylococcal Beta-Lactamases In Relation To The Cefazolin Inoculum Effect.</title>
        <authorList>
            <person name="Carvajal L.P."/>
            <person name="Rincon S."/>
            <person name="Echeverri A."/>
            <person name="Porras J."/>
            <person name="Rios R."/>
            <person name="Ordonez K."/>
            <person name="Seas C."/>
            <person name="Gomez-Villegas S."/>
            <person name="Diaz L."/>
            <person name="Arias C.A."/>
            <person name="Reyes J."/>
        </authorList>
    </citation>
    <scope>NUCLEOTIDE SEQUENCE</scope>
    <source>
        <strain evidence="2">UG241</strain>
    </source>
</reference>
<keyword evidence="1" id="KW-0472">Membrane</keyword>
<name>A0A6G4N7T1_STAAU</name>
<protein>
    <submittedName>
        <fullName evidence="2">O-antigen ligase domain-containing protein</fullName>
    </submittedName>
</protein>
<gene>
    <name evidence="2" type="ORF">G0Y31_11635</name>
</gene>
<dbReference type="AlphaFoldDB" id="A0A6G4N7T1"/>
<dbReference type="GO" id="GO:0016874">
    <property type="term" value="F:ligase activity"/>
    <property type="evidence" value="ECO:0007669"/>
    <property type="project" value="UniProtKB-KW"/>
</dbReference>
<evidence type="ECO:0000313" key="2">
    <source>
        <dbReference type="EMBL" id="NGG26622.1"/>
    </source>
</evidence>
<keyword evidence="2" id="KW-0436">Ligase</keyword>
<organism evidence="2">
    <name type="scientific">Staphylococcus aureus</name>
    <dbReference type="NCBI Taxonomy" id="1280"/>
    <lineage>
        <taxon>Bacteria</taxon>
        <taxon>Bacillati</taxon>
        <taxon>Bacillota</taxon>
        <taxon>Bacilli</taxon>
        <taxon>Bacillales</taxon>
        <taxon>Staphylococcaceae</taxon>
        <taxon>Staphylococcus</taxon>
    </lineage>
</organism>
<feature type="non-terminal residue" evidence="2">
    <location>
        <position position="1"/>
    </location>
</feature>
<keyword evidence="1" id="KW-0812">Transmembrane</keyword>
<proteinExistence type="predicted"/>
<keyword evidence="1" id="KW-1133">Transmembrane helix</keyword>
<sequence>VVMLTMLIYFLTVSFNNSRYVAFILGIIVFIVQYEKMERDRNEE</sequence>
<comment type="caution">
    <text evidence="2">The sequence shown here is derived from an EMBL/GenBank/DDBJ whole genome shotgun (WGS) entry which is preliminary data.</text>
</comment>
<accession>A0A6G4N7T1</accession>